<dbReference type="GO" id="GO:0003723">
    <property type="term" value="F:RNA binding"/>
    <property type="evidence" value="ECO:0007669"/>
    <property type="project" value="UniProtKB-UniRule"/>
</dbReference>
<dbReference type="SUPFAM" id="SSF54928">
    <property type="entry name" value="RNA-binding domain, RBD"/>
    <property type="match status" value="1"/>
</dbReference>
<evidence type="ECO:0000256" key="1">
    <source>
        <dbReference type="ARBA" id="ARBA00004123"/>
    </source>
</evidence>
<evidence type="ECO:0000313" key="9">
    <source>
        <dbReference type="Proteomes" id="UP000187203"/>
    </source>
</evidence>
<keyword evidence="3 6" id="KW-0694">RNA-binding</keyword>
<evidence type="ECO:0000313" key="8">
    <source>
        <dbReference type="EMBL" id="OMO49643.1"/>
    </source>
</evidence>
<feature type="domain" description="RRM" evidence="7">
    <location>
        <begin position="25"/>
        <end position="106"/>
    </location>
</feature>
<keyword evidence="2" id="KW-0507">mRNA processing</keyword>
<dbReference type="InterPro" id="IPR035979">
    <property type="entry name" value="RBD_domain_sf"/>
</dbReference>
<dbReference type="GO" id="GO:0006397">
    <property type="term" value="P:mRNA processing"/>
    <property type="evidence" value="ECO:0007669"/>
    <property type="project" value="UniProtKB-KW"/>
</dbReference>
<evidence type="ECO:0000256" key="2">
    <source>
        <dbReference type="ARBA" id="ARBA00022664"/>
    </source>
</evidence>
<evidence type="ECO:0000256" key="6">
    <source>
        <dbReference type="PROSITE-ProRule" id="PRU00176"/>
    </source>
</evidence>
<dbReference type="OrthoDB" id="439808at2759"/>
<dbReference type="EMBL" id="AWUE01024820">
    <property type="protein sequence ID" value="OMO49643.1"/>
    <property type="molecule type" value="Genomic_DNA"/>
</dbReference>
<dbReference type="InterPro" id="IPR012677">
    <property type="entry name" value="Nucleotide-bd_a/b_plait_sf"/>
</dbReference>
<dbReference type="InterPro" id="IPR000504">
    <property type="entry name" value="RRM_dom"/>
</dbReference>
<sequence length="609" mass="69056">MRSVREYFGDRAKSSSSVDWRSSLFSVFVTKLSHKVSRNLLWDVFSDYGRIADVFIQRRGKQKGPTTFAFVRYWNEREAITAMEKAYYRFLEGVRIRVFKARVSNRYGLAARNRDRETVREEVNRDKFNDAKIYGRSYRDVVTNANSGDGHSGVAKAVYEQNMPLEASQHGNHMRIMKSRESKEAELEPLVSKSHGVSIEDTSLIQYEVEMNFDVEISMEEMKWLEKCVVGRLNPNMSVDHFQNEEEMMELINHPGEFMESCCSVFHFWDDTRDEQVSETWLKLEGVPLILWHQNFFKEIASRWGNLIKIAQITNDRSSFLAAWILVEVHDRAKIPSVFAGTWKGNRFSIKISMDETFSDEKISGDVVIDGGLKDDCSCSQEMVIGISEGTKTLVMEDVINDSSLEVVKETVYRVENAVPSNHRLMPYLGIDYMSGGGVILEVENLNSLVQLSNREFEIGDEHVYGEEDNLVGSGLDSINRSGPLVSSANAPICFGPEGLVQGCGLVVQTLGVEKKKEELINRTLEDGEAAIPSSISGYSASDNDTENRNRVLRDEAEVCLEGPINRLDVFADCLAYYSSLGCNEVVSLNFRGWGRILRYVGKENYHSC</sequence>
<protein>
    <recommendedName>
        <fullName evidence="7">RRM domain-containing protein</fullName>
    </recommendedName>
</protein>
<reference evidence="9" key="1">
    <citation type="submission" date="2013-09" db="EMBL/GenBank/DDBJ databases">
        <title>Corchorus olitorius genome sequencing.</title>
        <authorList>
            <person name="Alam M."/>
            <person name="Haque M.S."/>
            <person name="Islam M.S."/>
            <person name="Emdad E.M."/>
            <person name="Islam M.M."/>
            <person name="Ahmed B."/>
            <person name="Halim A."/>
            <person name="Hossen Q.M.M."/>
            <person name="Hossain M.Z."/>
            <person name="Ahmed R."/>
            <person name="Khan M.M."/>
            <person name="Islam R."/>
            <person name="Rashid M.M."/>
            <person name="Khan S.A."/>
            <person name="Rahman M.S."/>
            <person name="Alam M."/>
            <person name="Yahiya A.S."/>
            <person name="Khan M.S."/>
            <person name="Azam M.S."/>
            <person name="Haque T."/>
            <person name="Lashkar M.Z.H."/>
            <person name="Akhand A.I."/>
            <person name="Morshed G."/>
            <person name="Roy S."/>
            <person name="Uddin K.S."/>
            <person name="Rabeya T."/>
            <person name="Hossain A.S."/>
            <person name="Chowdhury A."/>
            <person name="Snigdha A.R."/>
            <person name="Mortoza M.S."/>
            <person name="Matin S.A."/>
            <person name="Hoque S.M.E."/>
            <person name="Islam M.K."/>
            <person name="Roy D.K."/>
            <person name="Haider R."/>
            <person name="Moosa M.M."/>
            <person name="Elias S.M."/>
            <person name="Hasan A.M."/>
            <person name="Jahan S."/>
            <person name="Shafiuddin M."/>
            <person name="Mahmood N."/>
            <person name="Shommy N.S."/>
        </authorList>
    </citation>
    <scope>NUCLEOTIDE SEQUENCE [LARGE SCALE GENOMIC DNA]</scope>
    <source>
        <strain evidence="9">cv. O-4</strain>
    </source>
</reference>
<dbReference type="InterPro" id="IPR051106">
    <property type="entry name" value="RNA-bind/splicing_reg"/>
</dbReference>
<name>A0A1R3FUV5_9ROSI</name>
<dbReference type="AlphaFoldDB" id="A0A1R3FUV5"/>
<evidence type="ECO:0000256" key="5">
    <source>
        <dbReference type="ARBA" id="ARBA00023242"/>
    </source>
</evidence>
<dbReference type="Gene3D" id="3.30.70.330">
    <property type="match status" value="1"/>
</dbReference>
<keyword evidence="5" id="KW-0539">Nucleus</keyword>
<comment type="subcellular location">
    <subcellularLocation>
        <location evidence="1">Nucleus</location>
    </subcellularLocation>
</comment>
<dbReference type="GO" id="GO:0008380">
    <property type="term" value="P:RNA splicing"/>
    <property type="evidence" value="ECO:0007669"/>
    <property type="project" value="UniProtKB-KW"/>
</dbReference>
<dbReference type="STRING" id="93759.A0A1R3FUV5"/>
<evidence type="ECO:0000256" key="4">
    <source>
        <dbReference type="ARBA" id="ARBA00023187"/>
    </source>
</evidence>
<evidence type="ECO:0000256" key="3">
    <source>
        <dbReference type="ARBA" id="ARBA00022884"/>
    </source>
</evidence>
<dbReference type="PANTHER" id="PTHR48028:SF4">
    <property type="entry name" value="SC35-LIKE SPLICING FACTOR"/>
    <property type="match status" value="1"/>
</dbReference>
<dbReference type="PROSITE" id="PS50102">
    <property type="entry name" value="RRM"/>
    <property type="match status" value="1"/>
</dbReference>
<keyword evidence="4" id="KW-0508">mRNA splicing</keyword>
<dbReference type="SMART" id="SM00360">
    <property type="entry name" value="RRM"/>
    <property type="match status" value="1"/>
</dbReference>
<organism evidence="8 9">
    <name type="scientific">Corchorus olitorius</name>
    <dbReference type="NCBI Taxonomy" id="93759"/>
    <lineage>
        <taxon>Eukaryota</taxon>
        <taxon>Viridiplantae</taxon>
        <taxon>Streptophyta</taxon>
        <taxon>Embryophyta</taxon>
        <taxon>Tracheophyta</taxon>
        <taxon>Spermatophyta</taxon>
        <taxon>Magnoliopsida</taxon>
        <taxon>eudicotyledons</taxon>
        <taxon>Gunneridae</taxon>
        <taxon>Pentapetalae</taxon>
        <taxon>rosids</taxon>
        <taxon>malvids</taxon>
        <taxon>Malvales</taxon>
        <taxon>Malvaceae</taxon>
        <taxon>Grewioideae</taxon>
        <taxon>Apeibeae</taxon>
        <taxon>Corchorus</taxon>
    </lineage>
</organism>
<proteinExistence type="predicted"/>
<dbReference type="Pfam" id="PF00076">
    <property type="entry name" value="RRM_1"/>
    <property type="match status" value="1"/>
</dbReference>
<accession>A0A1R3FUV5</accession>
<keyword evidence="9" id="KW-1185">Reference proteome</keyword>
<evidence type="ECO:0000259" key="7">
    <source>
        <dbReference type="PROSITE" id="PS50102"/>
    </source>
</evidence>
<gene>
    <name evidence="8" type="ORF">COLO4_38463</name>
</gene>
<dbReference type="Proteomes" id="UP000187203">
    <property type="component" value="Unassembled WGS sequence"/>
</dbReference>
<dbReference type="PANTHER" id="PTHR48028">
    <property type="entry name" value="GLYCINE-RICH RNA-BINDING PROTEIN RZ1A"/>
    <property type="match status" value="1"/>
</dbReference>
<dbReference type="CDD" id="cd00590">
    <property type="entry name" value="RRM_SF"/>
    <property type="match status" value="1"/>
</dbReference>
<dbReference type="GO" id="GO:0005634">
    <property type="term" value="C:nucleus"/>
    <property type="evidence" value="ECO:0007669"/>
    <property type="project" value="UniProtKB-SubCell"/>
</dbReference>
<comment type="caution">
    <text evidence="8">The sequence shown here is derived from an EMBL/GenBank/DDBJ whole genome shotgun (WGS) entry which is preliminary data.</text>
</comment>